<keyword evidence="1" id="KW-0732">Signal</keyword>
<dbReference type="Gene3D" id="2.60.40.10">
    <property type="entry name" value="Immunoglobulins"/>
    <property type="match status" value="1"/>
</dbReference>
<feature type="domain" description="IPT/TIG" evidence="2">
    <location>
        <begin position="69"/>
        <end position="145"/>
    </location>
</feature>
<proteinExistence type="predicted"/>
<dbReference type="InterPro" id="IPR002909">
    <property type="entry name" value="IPT_dom"/>
</dbReference>
<reference evidence="4" key="1">
    <citation type="submission" date="2018-04" db="EMBL/GenBank/DDBJ databases">
        <authorList>
            <person name="Lucker S."/>
            <person name="Sakoula D."/>
        </authorList>
    </citation>
    <scope>NUCLEOTIDE SEQUENCE [LARGE SCALE GENOMIC DNA]</scope>
</reference>
<dbReference type="EMBL" id="OUNR01000001">
    <property type="protein sequence ID" value="SPP63191.1"/>
    <property type="molecule type" value="Genomic_DNA"/>
</dbReference>
<organism evidence="3 4">
    <name type="scientific">Nitrospira lenta</name>
    <dbReference type="NCBI Taxonomy" id="1436998"/>
    <lineage>
        <taxon>Bacteria</taxon>
        <taxon>Pseudomonadati</taxon>
        <taxon>Nitrospirota</taxon>
        <taxon>Nitrospiria</taxon>
        <taxon>Nitrospirales</taxon>
        <taxon>Nitrospiraceae</taxon>
        <taxon>Nitrospira</taxon>
    </lineage>
</organism>
<dbReference type="OrthoDB" id="9794261at2"/>
<dbReference type="Proteomes" id="UP000248168">
    <property type="component" value="Unassembled WGS sequence"/>
</dbReference>
<dbReference type="AlphaFoldDB" id="A0A330L075"/>
<evidence type="ECO:0000256" key="1">
    <source>
        <dbReference type="SAM" id="SignalP"/>
    </source>
</evidence>
<evidence type="ECO:0000313" key="4">
    <source>
        <dbReference type="Proteomes" id="UP000248168"/>
    </source>
</evidence>
<protein>
    <recommendedName>
        <fullName evidence="2">IPT/TIG domain-containing protein</fullName>
    </recommendedName>
</protein>
<sequence length="154" mass="16304">MQSRSSFALFMLFGSFLMLPLSSTQAAAEENNGAFVDGAGFTLYGTESIKGSGSEKVEQDPVCDRSKRPKIFKVQPDEAKPGQKVTITGENFGSKECFRGVAFSAAGPAKIDYTFVNEATIEATVPDVKAGMSFIDIVAGGGNARSKGFLVQAK</sequence>
<dbReference type="SUPFAM" id="SSF81296">
    <property type="entry name" value="E set domains"/>
    <property type="match status" value="1"/>
</dbReference>
<dbReference type="InParanoid" id="A0A330L075"/>
<accession>A0A330L075</accession>
<dbReference type="InterPro" id="IPR014756">
    <property type="entry name" value="Ig_E-set"/>
</dbReference>
<feature type="chain" id="PRO_5016321079" description="IPT/TIG domain-containing protein" evidence="1">
    <location>
        <begin position="27"/>
        <end position="154"/>
    </location>
</feature>
<gene>
    <name evidence="3" type="ORF">NITLEN_10277</name>
</gene>
<dbReference type="RefSeq" id="WP_121987760.1">
    <property type="nucleotide sequence ID" value="NZ_OUNR01000001.1"/>
</dbReference>
<feature type="signal peptide" evidence="1">
    <location>
        <begin position="1"/>
        <end position="26"/>
    </location>
</feature>
<name>A0A330L075_9BACT</name>
<evidence type="ECO:0000313" key="3">
    <source>
        <dbReference type="EMBL" id="SPP63191.1"/>
    </source>
</evidence>
<dbReference type="Pfam" id="PF01833">
    <property type="entry name" value="TIG"/>
    <property type="match status" value="1"/>
</dbReference>
<keyword evidence="4" id="KW-1185">Reference proteome</keyword>
<dbReference type="InterPro" id="IPR013783">
    <property type="entry name" value="Ig-like_fold"/>
</dbReference>
<evidence type="ECO:0000259" key="2">
    <source>
        <dbReference type="Pfam" id="PF01833"/>
    </source>
</evidence>